<evidence type="ECO:0000256" key="1">
    <source>
        <dbReference type="SAM" id="MobiDB-lite"/>
    </source>
</evidence>
<protein>
    <submittedName>
        <fullName evidence="2">Uncharacterized protein</fullName>
    </submittedName>
</protein>
<dbReference type="AlphaFoldDB" id="A0A4C1SXF0"/>
<name>A0A4C1SXF0_EUMVA</name>
<accession>A0A4C1SXF0</accession>
<comment type="caution">
    <text evidence="2">The sequence shown here is derived from an EMBL/GenBank/DDBJ whole genome shotgun (WGS) entry which is preliminary data.</text>
</comment>
<evidence type="ECO:0000313" key="2">
    <source>
        <dbReference type="EMBL" id="GBP06605.1"/>
    </source>
</evidence>
<keyword evidence="3" id="KW-1185">Reference proteome</keyword>
<reference evidence="2 3" key="1">
    <citation type="journal article" date="2019" name="Commun. Biol.">
        <title>The bagworm genome reveals a unique fibroin gene that provides high tensile strength.</title>
        <authorList>
            <person name="Kono N."/>
            <person name="Nakamura H."/>
            <person name="Ohtoshi R."/>
            <person name="Tomita M."/>
            <person name="Numata K."/>
            <person name="Arakawa K."/>
        </authorList>
    </citation>
    <scope>NUCLEOTIDE SEQUENCE [LARGE SCALE GENOMIC DNA]</scope>
</reference>
<sequence>MKIKFKSIQPQWRPACTNAQTEKKTLHIYYLFVRSVQSINAYNWRSGSLLDVLATGSWAACNQRPSLGRRSAQSMPSHCNIRLGPKSNPKLCHQPDDAPEAPVNLNNKEVAPAD</sequence>
<proteinExistence type="predicted"/>
<organism evidence="2 3">
    <name type="scientific">Eumeta variegata</name>
    <name type="common">Bagworm moth</name>
    <name type="synonym">Eumeta japonica</name>
    <dbReference type="NCBI Taxonomy" id="151549"/>
    <lineage>
        <taxon>Eukaryota</taxon>
        <taxon>Metazoa</taxon>
        <taxon>Ecdysozoa</taxon>
        <taxon>Arthropoda</taxon>
        <taxon>Hexapoda</taxon>
        <taxon>Insecta</taxon>
        <taxon>Pterygota</taxon>
        <taxon>Neoptera</taxon>
        <taxon>Endopterygota</taxon>
        <taxon>Lepidoptera</taxon>
        <taxon>Glossata</taxon>
        <taxon>Ditrysia</taxon>
        <taxon>Tineoidea</taxon>
        <taxon>Psychidae</taxon>
        <taxon>Oiketicinae</taxon>
        <taxon>Eumeta</taxon>
    </lineage>
</organism>
<evidence type="ECO:0000313" key="3">
    <source>
        <dbReference type="Proteomes" id="UP000299102"/>
    </source>
</evidence>
<gene>
    <name evidence="2" type="ORF">EVAR_92590_1</name>
</gene>
<dbReference type="EMBL" id="BGZK01000023">
    <property type="protein sequence ID" value="GBP06605.1"/>
    <property type="molecule type" value="Genomic_DNA"/>
</dbReference>
<feature type="region of interest" description="Disordered" evidence="1">
    <location>
        <begin position="85"/>
        <end position="114"/>
    </location>
</feature>
<dbReference type="Proteomes" id="UP000299102">
    <property type="component" value="Unassembled WGS sequence"/>
</dbReference>